<feature type="domain" description="Thioredoxin-like fold" evidence="1">
    <location>
        <begin position="21"/>
        <end position="95"/>
    </location>
</feature>
<dbReference type="RefSeq" id="WP_304385015.1">
    <property type="nucleotide sequence ID" value="NZ_JAUPBL010000027.1"/>
</dbReference>
<dbReference type="PANTHER" id="PTHR36450">
    <property type="entry name" value="THIOREDOXIN"/>
    <property type="match status" value="1"/>
</dbReference>
<gene>
    <name evidence="2" type="ORF">Q5M86_02885</name>
</gene>
<dbReference type="InterPro" id="IPR036249">
    <property type="entry name" value="Thioredoxin-like_sf"/>
</dbReference>
<evidence type="ECO:0000313" key="2">
    <source>
        <dbReference type="EMBL" id="MDO7019715.1"/>
    </source>
</evidence>
<dbReference type="Gene3D" id="3.40.30.10">
    <property type="entry name" value="Glutaredoxin"/>
    <property type="match status" value="1"/>
</dbReference>
<proteinExistence type="predicted"/>
<protein>
    <submittedName>
        <fullName evidence="2">Thioredoxin family protein</fullName>
    </submittedName>
</protein>
<dbReference type="NCBIfam" id="TIGR00412">
    <property type="entry name" value="redox_disulf_2"/>
    <property type="match status" value="1"/>
</dbReference>
<reference evidence="2" key="1">
    <citation type="submission" date="2023-07" db="EMBL/GenBank/DDBJ databases">
        <title>Mucosal microbiota of week-old chicken and adult hens.</title>
        <authorList>
            <person name="Volf J."/>
            <person name="Karasova D."/>
            <person name="Crhanova M."/>
            <person name="Faldynova M."/>
            <person name="Prikrylova H."/>
            <person name="Zeman M."/>
            <person name="Babak V."/>
            <person name="Rajova J."/>
            <person name="Rychlik I."/>
        </authorList>
    </citation>
    <scope>NUCLEOTIDE SEQUENCE</scope>
    <source>
        <strain evidence="2">ET902</strain>
    </source>
</reference>
<dbReference type="InterPro" id="IPR005243">
    <property type="entry name" value="THIRX-like_proc"/>
</dbReference>
<accession>A0ABT8YXR5</accession>
<dbReference type="PANTHER" id="PTHR36450:SF1">
    <property type="entry name" value="THIOREDOXIN"/>
    <property type="match status" value="1"/>
</dbReference>
<organism evidence="2 3">
    <name type="scientific">Brachyspira innocens</name>
    <dbReference type="NCBI Taxonomy" id="13264"/>
    <lineage>
        <taxon>Bacteria</taxon>
        <taxon>Pseudomonadati</taxon>
        <taxon>Spirochaetota</taxon>
        <taxon>Spirochaetia</taxon>
        <taxon>Brachyspirales</taxon>
        <taxon>Brachyspiraceae</taxon>
        <taxon>Brachyspira</taxon>
    </lineage>
</organism>
<dbReference type="EMBL" id="JAUPBM010000020">
    <property type="protein sequence ID" value="MDO7019715.1"/>
    <property type="molecule type" value="Genomic_DNA"/>
</dbReference>
<comment type="caution">
    <text evidence="2">The sequence shown here is derived from an EMBL/GenBank/DDBJ whole genome shotgun (WGS) entry which is preliminary data.</text>
</comment>
<sequence length="99" mass="10470">MSSEKNCCCGGSCSGESSNARIKILGSGCSNCQKLEKNALEAVKEMGIDLSVGHVQDMAKIASYGVMSTPALVLDEKVLSYGKVLTKDEIIALLKDKVK</sequence>
<dbReference type="SUPFAM" id="SSF52833">
    <property type="entry name" value="Thioredoxin-like"/>
    <property type="match status" value="1"/>
</dbReference>
<name>A0ABT8YXR5_9SPIR</name>
<evidence type="ECO:0000259" key="1">
    <source>
        <dbReference type="Pfam" id="PF13192"/>
    </source>
</evidence>
<dbReference type="InterPro" id="IPR012336">
    <property type="entry name" value="Thioredoxin-like_fold"/>
</dbReference>
<keyword evidence="3" id="KW-1185">Reference proteome</keyword>
<dbReference type="Proteomes" id="UP001175147">
    <property type="component" value="Unassembled WGS sequence"/>
</dbReference>
<dbReference type="Pfam" id="PF13192">
    <property type="entry name" value="Thioredoxin_3"/>
    <property type="match status" value="1"/>
</dbReference>
<evidence type="ECO:0000313" key="3">
    <source>
        <dbReference type="Proteomes" id="UP001175147"/>
    </source>
</evidence>